<feature type="compositionally biased region" description="Acidic residues" evidence="1">
    <location>
        <begin position="127"/>
        <end position="139"/>
    </location>
</feature>
<proteinExistence type="predicted"/>
<gene>
    <name evidence="2" type="ORF">LAZ67_8002228</name>
</gene>
<reference evidence="2 3" key="1">
    <citation type="submission" date="2022-01" db="EMBL/GenBank/DDBJ databases">
        <title>A chromosomal length assembly of Cordylochernes scorpioides.</title>
        <authorList>
            <person name="Zeh D."/>
            <person name="Zeh J."/>
        </authorList>
    </citation>
    <scope>NUCLEOTIDE SEQUENCE [LARGE SCALE GENOMIC DNA]</scope>
    <source>
        <strain evidence="2">IN4F17</strain>
        <tissue evidence="2">Whole Body</tissue>
    </source>
</reference>
<dbReference type="Proteomes" id="UP001235939">
    <property type="component" value="Chromosome 08"/>
</dbReference>
<dbReference type="EMBL" id="CP092870">
    <property type="protein sequence ID" value="UYV71219.1"/>
    <property type="molecule type" value="Genomic_DNA"/>
</dbReference>
<sequence>MCVQMKLIKWVEVHIGRRRAKKDCGERTPEPSPAVVKRLENVSNDSKRAMHIRTSFLETAPVSPRQRSRIRTNPWLPRGPEGTEPMAVPTLEEEPSSPLPALRSGLKRSDWINFQEVAAAWAKEAMEQEDIESSDEAYSEDYIQSEDPGTPSDAFLSKEVGSPQADSACGSCSTTPMSENGPMPRRQSTLALKMEAARAEDQDRIHSRIRLQSELAEYRRMMLVHTLRELRRQLEGREAMSNTTQWLEPLT</sequence>
<protein>
    <submittedName>
        <fullName evidence="2">Uncharacterized protein</fullName>
    </submittedName>
</protein>
<evidence type="ECO:0000313" key="3">
    <source>
        <dbReference type="Proteomes" id="UP001235939"/>
    </source>
</evidence>
<evidence type="ECO:0000313" key="2">
    <source>
        <dbReference type="EMBL" id="UYV71219.1"/>
    </source>
</evidence>
<feature type="region of interest" description="Disordered" evidence="1">
    <location>
        <begin position="127"/>
        <end position="184"/>
    </location>
</feature>
<keyword evidence="3" id="KW-1185">Reference proteome</keyword>
<accession>A0ABY6KQS6</accession>
<organism evidence="2 3">
    <name type="scientific">Cordylochernes scorpioides</name>
    <dbReference type="NCBI Taxonomy" id="51811"/>
    <lineage>
        <taxon>Eukaryota</taxon>
        <taxon>Metazoa</taxon>
        <taxon>Ecdysozoa</taxon>
        <taxon>Arthropoda</taxon>
        <taxon>Chelicerata</taxon>
        <taxon>Arachnida</taxon>
        <taxon>Pseudoscorpiones</taxon>
        <taxon>Cheliferoidea</taxon>
        <taxon>Chernetidae</taxon>
        <taxon>Cordylochernes</taxon>
    </lineage>
</organism>
<name>A0ABY6KQS6_9ARAC</name>
<evidence type="ECO:0000256" key="1">
    <source>
        <dbReference type="SAM" id="MobiDB-lite"/>
    </source>
</evidence>
<feature type="region of interest" description="Disordered" evidence="1">
    <location>
        <begin position="60"/>
        <end position="103"/>
    </location>
</feature>